<evidence type="ECO:0000313" key="1">
    <source>
        <dbReference type="Proteomes" id="UP000095286"/>
    </source>
</evidence>
<reference evidence="2" key="1">
    <citation type="submission" date="2016-11" db="UniProtKB">
        <authorList>
            <consortium name="WormBaseParasite"/>
        </authorList>
    </citation>
    <scope>IDENTIFICATION</scope>
    <source>
        <strain evidence="2">KR3021</strain>
    </source>
</reference>
<dbReference type="WBParaSite" id="RSKR_0000246700.2">
    <property type="protein sequence ID" value="RSKR_0000246700.2"/>
    <property type="gene ID" value="RSKR_0000246700"/>
</dbReference>
<accession>A0AC35TN96</accession>
<evidence type="ECO:0000313" key="2">
    <source>
        <dbReference type="WBParaSite" id="RSKR_0000246700.2"/>
    </source>
</evidence>
<name>A0AC35TN96_9BILA</name>
<protein>
    <submittedName>
        <fullName evidence="2">DH domain-containing protein</fullName>
    </submittedName>
</protein>
<proteinExistence type="predicted"/>
<sequence length="845" mass="97273">MNYWSGEYNLMNLHDRADNTDNVSTLSYQPDSTSMNDDDQTLQNNGLNVTYDDSENREKPKIVVFGKNTPDEEIIHILQNKFSYPVFISKNGHEFKDEHNVVFYTDDFSGIDFNYYNVNDKRILGPGVVRFHVREKTPLVIPREGRPKYCYNMQKHKICINFYPKSEVRQIVDLIHFMGGSAKREFTVNGILVTRQAKGSAYRLAVSVGGLILLPSWVKVCWDHRDDTDFDILDKNLIKAHTVPCFAGHKIFLCGFKEEDVEGMKEKIEKYEGNFVESYGECSHAIFVDNHVNFLNWPIISHNYSDKVYHVTAEWFWTSISVGSCAHEEAYSVLKKPLTTGIVSSRKRVNEGVRRSPCDFKKNMSHGSMDGTLDRTGSSGMSVDKMFSEEDINDVKVTSKQSKRYMVCMELLGTEENYVQCLRILEYDFKAEFEARNESGECIINAIQIKQIFSKVNGLLLVHTNILSCLKNEISNWHDNNAIGRIYSYEAEELKRVYRPYINNFDTACNTLNECSENEQFHVILKLIESRPELKRNSLKDLLIRPVQRMPSVVLLLKQLLAKTDRTNTDFVFLEHAIPKIETVVQETNSFLRETHDYTKSLEIFNDIEGLPAEIITSSRAVIDTLECCVVGASGSFWPEYVKKNIKIFFFNDIFVIAKIRSRYESKSNMDMSFKETKSLSRQASIANIFKRRPDKPYKYINYLLFPKIREVQFFSDSNCSGIFIIKMRLQLSDDLVIVKPLNETVPHLDPKSFFKQVAEHINKTSRQFEVEVICGEDIAQLERFNPEEAILIRKAIVQVSSANATSNMTSNRSSQFKRALTTVSLNFQSSLNRFGSKSTLNTIN</sequence>
<organism evidence="1 2">
    <name type="scientific">Rhabditophanes sp. KR3021</name>
    <dbReference type="NCBI Taxonomy" id="114890"/>
    <lineage>
        <taxon>Eukaryota</taxon>
        <taxon>Metazoa</taxon>
        <taxon>Ecdysozoa</taxon>
        <taxon>Nematoda</taxon>
        <taxon>Chromadorea</taxon>
        <taxon>Rhabditida</taxon>
        <taxon>Tylenchina</taxon>
        <taxon>Panagrolaimomorpha</taxon>
        <taxon>Strongyloidoidea</taxon>
        <taxon>Alloionematidae</taxon>
        <taxon>Rhabditophanes</taxon>
    </lineage>
</organism>
<dbReference type="Proteomes" id="UP000095286">
    <property type="component" value="Unplaced"/>
</dbReference>